<reference evidence="1 2" key="1">
    <citation type="journal article" date="2008" name="J. Bacteriol.">
        <title>'Candidatus Cloacamonas acidaminovorans': genome sequence reconstruction provides a first glimpse of a new bacterial division.</title>
        <authorList>
            <person name="Pelletier E."/>
            <person name="Kreimeyer A."/>
            <person name="Bocs S."/>
            <person name="Rouy Z."/>
            <person name="Gyapay G."/>
            <person name="Chouari R."/>
            <person name="Riviere D."/>
            <person name="Ganesan A."/>
            <person name="Daegelen P."/>
            <person name="Sghir A."/>
            <person name="Cohen G.N."/>
            <person name="Medigue C."/>
            <person name="Weissenbach J."/>
            <person name="Le Paslier D."/>
        </authorList>
    </citation>
    <scope>NUCLEOTIDE SEQUENCE [LARGE SCALE GENOMIC DNA]</scope>
    <source>
        <strain evidence="2">Evry</strain>
    </source>
</reference>
<dbReference type="Gene3D" id="2.40.160.60">
    <property type="entry name" value="Outer membrane protein transport protein (OMPP1/FadL/TodX)"/>
    <property type="match status" value="1"/>
</dbReference>
<dbReference type="OrthoDB" id="9809953at2"/>
<dbReference type="eggNOG" id="COG2067">
    <property type="taxonomic scope" value="Bacteria"/>
</dbReference>
<proteinExistence type="predicted"/>
<dbReference type="KEGG" id="caci:CLOAM0617"/>
<name>B0VGR5_CLOAI</name>
<evidence type="ECO:0000313" key="1">
    <source>
        <dbReference type="EMBL" id="CAO80502.1"/>
    </source>
</evidence>
<gene>
    <name evidence="1" type="ordered locus">CLOAM0617</name>
</gene>
<evidence type="ECO:0008006" key="3">
    <source>
        <dbReference type="Google" id="ProtNLM"/>
    </source>
</evidence>
<protein>
    <recommendedName>
        <fullName evidence="3">PorV/PorQ family protein</fullName>
    </recommendedName>
</protein>
<organism evidence="1 2">
    <name type="scientific">Cloacimonas acidaminovorans (strain Evry)</name>
    <dbReference type="NCBI Taxonomy" id="459349"/>
    <lineage>
        <taxon>Bacteria</taxon>
        <taxon>Pseudomonadati</taxon>
        <taxon>Candidatus Cloacimonadota</taxon>
        <taxon>Candidatus Cloacimonadia</taxon>
        <taxon>Candidatus Cloacimonadales</taxon>
        <taxon>Candidatus Cloacimonadaceae</taxon>
        <taxon>Candidatus Cloacimonas</taxon>
    </lineage>
</organism>
<dbReference type="HOGENOM" id="CLU_923464_0_0_0"/>
<dbReference type="AlphaFoldDB" id="B0VGR5"/>
<accession>B0VGR5</accession>
<dbReference type="Proteomes" id="UP000002019">
    <property type="component" value="Chromosome"/>
</dbReference>
<dbReference type="NCBIfam" id="NF033709">
    <property type="entry name" value="PorV_fam"/>
    <property type="match status" value="1"/>
</dbReference>
<sequence length="301" mass="32548">MPLLAQHQDAGTTGFSTLKIIYSARANGMGQAMLGRAKNFDGMQFNPASIIRVPNQGVFTTFADHFVGSGGGSVSYVVPKNIYTSYGFYLNYWNSGSIDRTDVGTNGEFIELNDTFNAQDILAGFTLAKFVSPALDAGGSIKFVLDQIDDKSASAVLIDIGILHHTANERIKVGLSAKNLGFQISHYSDKKYDEGIPFTYGAGFGIDVGKNTLLNIDITKANGENFIGKFGVEQQIHPSLVLRGGFKTNAGDYYLGGNMEWTSGISLGVGWIWKKIALDYAVASYGDLGLTNQVSIRYNIE</sequence>
<dbReference type="EMBL" id="CU466930">
    <property type="protein sequence ID" value="CAO80502.1"/>
    <property type="molecule type" value="Genomic_DNA"/>
</dbReference>
<dbReference type="STRING" id="459349.CLOAM0617"/>
<evidence type="ECO:0000313" key="2">
    <source>
        <dbReference type="Proteomes" id="UP000002019"/>
    </source>
</evidence>
<keyword evidence="2" id="KW-1185">Reference proteome</keyword>